<evidence type="ECO:0000313" key="2">
    <source>
        <dbReference type="Proteomes" id="UP001497700"/>
    </source>
</evidence>
<dbReference type="EMBL" id="MU393436">
    <property type="protein sequence ID" value="KAI4868680.1"/>
    <property type="molecule type" value="Genomic_DNA"/>
</dbReference>
<accession>A0ACB9ZBX2</accession>
<keyword evidence="2" id="KW-1185">Reference proteome</keyword>
<name>A0ACB9ZBX2_9PEZI</name>
<comment type="caution">
    <text evidence="1">The sequence shown here is derived from an EMBL/GenBank/DDBJ whole genome shotgun (WGS) entry which is preliminary data.</text>
</comment>
<reference evidence="1 2" key="1">
    <citation type="journal article" date="2022" name="New Phytol.">
        <title>Ecological generalism drives hyperdiversity of secondary metabolite gene clusters in xylarialean endophytes.</title>
        <authorList>
            <person name="Franco M.E.E."/>
            <person name="Wisecaver J.H."/>
            <person name="Arnold A.E."/>
            <person name="Ju Y.M."/>
            <person name="Slot J.C."/>
            <person name="Ahrendt S."/>
            <person name="Moore L.P."/>
            <person name="Eastman K.E."/>
            <person name="Scott K."/>
            <person name="Konkel Z."/>
            <person name="Mondo S.J."/>
            <person name="Kuo A."/>
            <person name="Hayes R.D."/>
            <person name="Haridas S."/>
            <person name="Andreopoulos B."/>
            <person name="Riley R."/>
            <person name="LaButti K."/>
            <person name="Pangilinan J."/>
            <person name="Lipzen A."/>
            <person name="Amirebrahimi M."/>
            <person name="Yan J."/>
            <person name="Adam C."/>
            <person name="Keymanesh K."/>
            <person name="Ng V."/>
            <person name="Louie K."/>
            <person name="Northen T."/>
            <person name="Drula E."/>
            <person name="Henrissat B."/>
            <person name="Hsieh H.M."/>
            <person name="Youens-Clark K."/>
            <person name="Lutzoni F."/>
            <person name="Miadlikowska J."/>
            <person name="Eastwood D.C."/>
            <person name="Hamelin R.C."/>
            <person name="Grigoriev I.V."/>
            <person name="U'Ren J.M."/>
        </authorList>
    </citation>
    <scope>NUCLEOTIDE SEQUENCE [LARGE SCALE GENOMIC DNA]</scope>
    <source>
        <strain evidence="1 2">CBS 119005</strain>
    </source>
</reference>
<sequence>MDCDVEDFLKPLHIDETMAHALAHEFYRAFQHLSANSLDQFLPTPISESILRPTEGREKGRGGTNLRVGFIELLGNEKGVNGGHINGNQDEAQGSESTANLRRVLEKSWPISDVLKNENADSLFRWIGSCIAEVVREGCEVFDLPRDRELPMGVTFSFPMVQETLADATLMAMGKGFAITSRLHLGTHLIDGYEKSKTPDLPPIKITAILNDAVATLVSFIYQSKEDSSHKAAMGLICGTGSNATIPLKRSTLHKDKQPGRVKVLDEDSTDDLRIAVNTEWSINGTAPALQKFGLVSQWDTRLDNEGEAPGFQPLEYLTAGRYLGELGRLMLLDYLEHHLNIHTDVLPPRLLTRFGLTTTFLSHFKPPDAGVLLEMLEAEFPRSTAAAPFQWTEEIATVLYKITKTIEVRAAGIVAAAIVGLLACAEDIPLGEPLQDKTNNHTVEKGERPKMDLIVGYTGGCIVHFQDYLADCQKFLDSIIRTEFGDHAPVRVVMSPCHDGGITGAGRRHTDPPTHAPIRIPRGGNESDDYDSEDDLDPNESDLLIARSFTSGASGLAPESLESAMLRGRRSRSAMRRSSMVHSIVSVSPRPIVTNSSHRHQPQPQQPGPELSFPSADDLEAGSNSSTPVDDGGSGANAKEVPSFLIDTDRRRFWIVFLSIMMTHFIACFDGTIMASSHPVITSYFRSSNSASWLSTAFLLTSTAFQPVVGRLSDTLGRKPPYLATVVIFAFATLWCALAGSMTSFILARAACGLGAGGCLGMGSIIISDLVPIERRGSYQSYVNVVYGLASASGAALGGLMADSLGWRWEFGIQVFPIVLCLVVAVFGIPRDLGLQDKHQTFKQAMKKFDFKGSILLTTSTTFLILGLNLGGNVLPWTHPFVIASLAIFGACFPTCLYVESQHERPIMPLALLHRSPRANIIFSNFLASFLLNAILFNTPLFFQAVLLTSATTSGLYLVVPVATASTAGTLTGFLISYTRRLKWPLTLGTLFYLLGAVLLASMRRGWPLYAYLLCLVPSAIGQGFQFPGTFLAVLAASEHREQAVVTSTLVLWRALGSVLGVAFSSLVLQNALLRYLLKNVTPPPGEGDAWKWALVERVRESVEAVAKMPDGVVKDQVVASYEAAIRLTFLFLVGFAAVSCLLIIPVKLPRLGARK</sequence>
<proteinExistence type="predicted"/>
<protein>
    <submittedName>
        <fullName evidence="1">MFS general substrate transporter</fullName>
    </submittedName>
</protein>
<dbReference type="Proteomes" id="UP001497700">
    <property type="component" value="Unassembled WGS sequence"/>
</dbReference>
<organism evidence="1 2">
    <name type="scientific">Hypoxylon rubiginosum</name>
    <dbReference type="NCBI Taxonomy" id="110542"/>
    <lineage>
        <taxon>Eukaryota</taxon>
        <taxon>Fungi</taxon>
        <taxon>Dikarya</taxon>
        <taxon>Ascomycota</taxon>
        <taxon>Pezizomycotina</taxon>
        <taxon>Sordariomycetes</taxon>
        <taxon>Xylariomycetidae</taxon>
        <taxon>Xylariales</taxon>
        <taxon>Hypoxylaceae</taxon>
        <taxon>Hypoxylon</taxon>
    </lineage>
</organism>
<gene>
    <name evidence="1" type="ORF">F4820DRAFT_456252</name>
</gene>
<evidence type="ECO:0000313" key="1">
    <source>
        <dbReference type="EMBL" id="KAI4868680.1"/>
    </source>
</evidence>